<evidence type="ECO:0000313" key="2">
    <source>
        <dbReference type="Proteomes" id="UP001225596"/>
    </source>
</evidence>
<protein>
    <submittedName>
        <fullName evidence="1">Uncharacterized protein</fullName>
    </submittedName>
</protein>
<organism evidence="1 2">
    <name type="scientific">Keguizhuia sedimenti</name>
    <dbReference type="NCBI Taxonomy" id="3064264"/>
    <lineage>
        <taxon>Bacteria</taxon>
        <taxon>Pseudomonadati</taxon>
        <taxon>Pseudomonadota</taxon>
        <taxon>Betaproteobacteria</taxon>
        <taxon>Burkholderiales</taxon>
        <taxon>Oxalobacteraceae</taxon>
        <taxon>Keguizhuia</taxon>
    </lineage>
</organism>
<dbReference type="Proteomes" id="UP001225596">
    <property type="component" value="Unassembled WGS sequence"/>
</dbReference>
<name>A0ABU1BKU6_9BURK</name>
<accession>A0ABU1BKU6</accession>
<keyword evidence="2" id="KW-1185">Reference proteome</keyword>
<evidence type="ECO:0000313" key="1">
    <source>
        <dbReference type="EMBL" id="MDQ9169601.1"/>
    </source>
</evidence>
<comment type="caution">
    <text evidence="1">The sequence shown here is derived from an EMBL/GenBank/DDBJ whole genome shotgun (WGS) entry which is preliminary data.</text>
</comment>
<gene>
    <name evidence="1" type="ORF">Q8A64_04165</name>
</gene>
<dbReference type="RefSeq" id="WP_338435539.1">
    <property type="nucleotide sequence ID" value="NZ_JAUYVH010000002.1"/>
</dbReference>
<reference evidence="1 2" key="1">
    <citation type="submission" date="2023-08" db="EMBL/GenBank/DDBJ databases">
        <title>Oxalobacteraceae gen .nov., isolated from river sludge outside the plant.</title>
        <authorList>
            <person name="Zhao S.Y."/>
        </authorList>
    </citation>
    <scope>NUCLEOTIDE SEQUENCE [LARGE SCALE GENOMIC DNA]</scope>
    <source>
        <strain evidence="1 2">R-40</strain>
    </source>
</reference>
<sequence length="85" mass="9460">MPQSGITDLQQDKRSRTSWRAPPIGTRYWPIVLKKSAGTILWLIIEAQSSTVGINFQGINGIDSFNESIVPDFMPFSFSLLPYGA</sequence>
<dbReference type="EMBL" id="JAUYVH010000002">
    <property type="protein sequence ID" value="MDQ9169601.1"/>
    <property type="molecule type" value="Genomic_DNA"/>
</dbReference>
<proteinExistence type="predicted"/>